<keyword evidence="3" id="KW-1185">Reference proteome</keyword>
<comment type="caution">
    <text evidence="2">The sequence shown here is derived from an EMBL/GenBank/DDBJ whole genome shotgun (WGS) entry which is preliminary data.</text>
</comment>
<proteinExistence type="predicted"/>
<name>A0A397TQD1_9GLOM</name>
<reference evidence="2 3" key="1">
    <citation type="submission" date="2018-06" db="EMBL/GenBank/DDBJ databases">
        <title>Comparative genomics reveals the genomic features of Rhizophagus irregularis, R. cerebriforme, R. diaphanum and Gigaspora rosea, and their symbiotic lifestyle signature.</title>
        <authorList>
            <person name="Morin E."/>
            <person name="San Clemente H."/>
            <person name="Chen E.C.H."/>
            <person name="De La Providencia I."/>
            <person name="Hainaut M."/>
            <person name="Kuo A."/>
            <person name="Kohler A."/>
            <person name="Murat C."/>
            <person name="Tang N."/>
            <person name="Roy S."/>
            <person name="Loubradou J."/>
            <person name="Henrissat B."/>
            <person name="Grigoriev I.V."/>
            <person name="Corradi N."/>
            <person name="Roux C."/>
            <person name="Martin F.M."/>
        </authorList>
    </citation>
    <scope>NUCLEOTIDE SEQUENCE [LARGE SCALE GENOMIC DNA]</scope>
    <source>
        <strain evidence="2 3">DAOM 227022</strain>
    </source>
</reference>
<dbReference type="AlphaFoldDB" id="A0A397TQD1"/>
<dbReference type="OrthoDB" id="2409171at2759"/>
<evidence type="ECO:0000313" key="3">
    <source>
        <dbReference type="Proteomes" id="UP000265703"/>
    </source>
</evidence>
<sequence length="192" mass="22474">MLLLNNRFSYGLNFYIMTDWSPQAVITFLKSKSEELFLKDEEIQILEQLDFSGKDFINSEEELHEKHKLTRGAAKRIIRILKEQTDTDNQTQRASETEASETPGSSKTARLKLNDIDVLRTEFKKYFKAGNHTFKHVAKEIENGGINETTISKFYHNKTNLPLAKNRIAIREWVEKKRKKNNKREKKTRGPK</sequence>
<organism evidence="2 3">
    <name type="scientific">Glomus cerebriforme</name>
    <dbReference type="NCBI Taxonomy" id="658196"/>
    <lineage>
        <taxon>Eukaryota</taxon>
        <taxon>Fungi</taxon>
        <taxon>Fungi incertae sedis</taxon>
        <taxon>Mucoromycota</taxon>
        <taxon>Glomeromycotina</taxon>
        <taxon>Glomeromycetes</taxon>
        <taxon>Glomerales</taxon>
        <taxon>Glomeraceae</taxon>
        <taxon>Glomus</taxon>
    </lineage>
</organism>
<evidence type="ECO:0000313" key="2">
    <source>
        <dbReference type="EMBL" id="RIA97241.1"/>
    </source>
</evidence>
<dbReference type="EMBL" id="QKYT01000032">
    <property type="protein sequence ID" value="RIA97241.1"/>
    <property type="molecule type" value="Genomic_DNA"/>
</dbReference>
<dbReference type="Proteomes" id="UP000265703">
    <property type="component" value="Unassembled WGS sequence"/>
</dbReference>
<accession>A0A397TQD1</accession>
<evidence type="ECO:0008006" key="4">
    <source>
        <dbReference type="Google" id="ProtNLM"/>
    </source>
</evidence>
<feature type="region of interest" description="Disordered" evidence="1">
    <location>
        <begin position="85"/>
        <end position="107"/>
    </location>
</feature>
<protein>
    <recommendedName>
        <fullName evidence="4">SAM domain-containing protein</fullName>
    </recommendedName>
</protein>
<evidence type="ECO:0000256" key="1">
    <source>
        <dbReference type="SAM" id="MobiDB-lite"/>
    </source>
</evidence>
<gene>
    <name evidence="2" type="ORF">C1645_752828</name>
</gene>